<comment type="caution">
    <text evidence="1">The sequence shown here is derived from an EMBL/GenBank/DDBJ whole genome shotgun (WGS) entry which is preliminary data.</text>
</comment>
<proteinExistence type="predicted"/>
<protein>
    <submittedName>
        <fullName evidence="1">Uncharacterized protein</fullName>
    </submittedName>
</protein>
<gene>
    <name evidence="1" type="ORF">OUZ56_023133</name>
</gene>
<accession>A0ABR0AYH8</accession>
<sequence>MPYCYWLKQSRNSTWIRFTLSSYGNFTLDTWKLQLKLVKSAVLVSKCIRANVTCLFPLD</sequence>
<organism evidence="1 2">
    <name type="scientific">Daphnia magna</name>
    <dbReference type="NCBI Taxonomy" id="35525"/>
    <lineage>
        <taxon>Eukaryota</taxon>
        <taxon>Metazoa</taxon>
        <taxon>Ecdysozoa</taxon>
        <taxon>Arthropoda</taxon>
        <taxon>Crustacea</taxon>
        <taxon>Branchiopoda</taxon>
        <taxon>Diplostraca</taxon>
        <taxon>Cladocera</taxon>
        <taxon>Anomopoda</taxon>
        <taxon>Daphniidae</taxon>
        <taxon>Daphnia</taxon>
    </lineage>
</organism>
<evidence type="ECO:0000313" key="1">
    <source>
        <dbReference type="EMBL" id="KAK4030157.1"/>
    </source>
</evidence>
<reference evidence="1 2" key="1">
    <citation type="journal article" date="2023" name="Nucleic Acids Res.">
        <title>The hologenome of Daphnia magna reveals possible DNA methylation and microbiome-mediated evolution of the host genome.</title>
        <authorList>
            <person name="Chaturvedi A."/>
            <person name="Li X."/>
            <person name="Dhandapani V."/>
            <person name="Marshall H."/>
            <person name="Kissane S."/>
            <person name="Cuenca-Cambronero M."/>
            <person name="Asole G."/>
            <person name="Calvet F."/>
            <person name="Ruiz-Romero M."/>
            <person name="Marangio P."/>
            <person name="Guigo R."/>
            <person name="Rago D."/>
            <person name="Mirbahai L."/>
            <person name="Eastwood N."/>
            <person name="Colbourne J.K."/>
            <person name="Zhou J."/>
            <person name="Mallon E."/>
            <person name="Orsini L."/>
        </authorList>
    </citation>
    <scope>NUCLEOTIDE SEQUENCE [LARGE SCALE GENOMIC DNA]</scope>
    <source>
        <strain evidence="1">LRV0_1</strain>
    </source>
</reference>
<dbReference type="Proteomes" id="UP001234178">
    <property type="component" value="Unassembled WGS sequence"/>
</dbReference>
<keyword evidence="2" id="KW-1185">Reference proteome</keyword>
<evidence type="ECO:0000313" key="2">
    <source>
        <dbReference type="Proteomes" id="UP001234178"/>
    </source>
</evidence>
<name>A0ABR0AYH8_9CRUS</name>
<dbReference type="EMBL" id="JAOYFB010000039">
    <property type="protein sequence ID" value="KAK4030157.1"/>
    <property type="molecule type" value="Genomic_DNA"/>
</dbReference>